<gene>
    <name evidence="2" type="ORF">V5O48_012025</name>
</gene>
<dbReference type="PANTHER" id="PTHR48045:SF31">
    <property type="entry name" value="UDP-GLYCOSYLTRANSFERASE 76B1-LIKE"/>
    <property type="match status" value="1"/>
</dbReference>
<dbReference type="InterPro" id="IPR002213">
    <property type="entry name" value="UDP_glucos_trans"/>
</dbReference>
<dbReference type="CDD" id="cd03784">
    <property type="entry name" value="GT1_Gtf-like"/>
    <property type="match status" value="1"/>
</dbReference>
<proteinExistence type="predicted"/>
<sequence length="512" mass="56918">MTSKHILLHTVPGWGHVKPLVALMVFIAEMREDVVLTLPVGLIASRAVEELAKLSKERHDKIRERIYVIDLPTASLEETLNFEINEGFDRTFTNLYNSGSFNCVLSGKAVTGLPRPSLAVIDPFAGYAIKSVRSLATPQEIPILSWVPTTLGWTTRELGPETLSGLGDFESKINNEVSKSGTSVFEAALKLYTDARGEVIRLPGYPPVYDYELVPQDFDYTPAAMVARMAGKHLHRTEGLISVSTSLVEKEAIRAFREYFKGLGKDHYLAGFVSSANIPDPCGFNGDEEVKTFLDRIHQEHGEKSLLYISFGTFFWPRDPSKVYAAVEELIQARTPFLFAHASPLGSIPDDLKTKIHASGIGKEVGWAPQNAVLQHPATGWFITHGGLNSFQEAFTYKVPLIFWPMGVDQPLSAAILTLEHKASFELIAVRTGKGIAQPHRFSGDSREKVQFTLDGVRAEVRQLLIKIKGEEGKAVRANAERLSEQISQLWKEGGEARVEMEHFLRKYLDSL</sequence>
<dbReference type="EMBL" id="JBAHYK010001024">
    <property type="protein sequence ID" value="KAL0569933.1"/>
    <property type="molecule type" value="Genomic_DNA"/>
</dbReference>
<name>A0ABR3F3X1_9AGAR</name>
<evidence type="ECO:0000313" key="3">
    <source>
        <dbReference type="Proteomes" id="UP001465976"/>
    </source>
</evidence>
<evidence type="ECO:0000313" key="2">
    <source>
        <dbReference type="EMBL" id="KAL0569933.1"/>
    </source>
</evidence>
<evidence type="ECO:0000256" key="1">
    <source>
        <dbReference type="ARBA" id="ARBA00022679"/>
    </source>
</evidence>
<dbReference type="Pfam" id="PF00201">
    <property type="entry name" value="UDPGT"/>
    <property type="match status" value="1"/>
</dbReference>
<accession>A0ABR3F3X1</accession>
<dbReference type="Proteomes" id="UP001465976">
    <property type="component" value="Unassembled WGS sequence"/>
</dbReference>
<keyword evidence="3" id="KW-1185">Reference proteome</keyword>
<comment type="caution">
    <text evidence="2">The sequence shown here is derived from an EMBL/GenBank/DDBJ whole genome shotgun (WGS) entry which is preliminary data.</text>
</comment>
<dbReference type="SUPFAM" id="SSF53756">
    <property type="entry name" value="UDP-Glycosyltransferase/glycogen phosphorylase"/>
    <property type="match status" value="1"/>
</dbReference>
<evidence type="ECO:0008006" key="4">
    <source>
        <dbReference type="Google" id="ProtNLM"/>
    </source>
</evidence>
<protein>
    <recommendedName>
        <fullName evidence="4">UDP-Glycosyltransferase/glycogen phosphorylase</fullName>
    </recommendedName>
</protein>
<dbReference type="Gene3D" id="3.40.50.2000">
    <property type="entry name" value="Glycogen Phosphorylase B"/>
    <property type="match status" value="2"/>
</dbReference>
<keyword evidence="1" id="KW-0808">Transferase</keyword>
<dbReference type="PANTHER" id="PTHR48045">
    <property type="entry name" value="UDP-GLYCOSYLTRANSFERASE 72B1"/>
    <property type="match status" value="1"/>
</dbReference>
<reference evidence="2 3" key="1">
    <citation type="submission" date="2024-02" db="EMBL/GenBank/DDBJ databases">
        <title>A draft genome for the cacao thread blight pathogen Marasmius crinis-equi.</title>
        <authorList>
            <person name="Cohen S.P."/>
            <person name="Baruah I.K."/>
            <person name="Amoako-Attah I."/>
            <person name="Bukari Y."/>
            <person name="Meinhardt L.W."/>
            <person name="Bailey B.A."/>
        </authorList>
    </citation>
    <scope>NUCLEOTIDE SEQUENCE [LARGE SCALE GENOMIC DNA]</scope>
    <source>
        <strain evidence="2 3">GH-76</strain>
    </source>
</reference>
<organism evidence="2 3">
    <name type="scientific">Marasmius crinis-equi</name>
    <dbReference type="NCBI Taxonomy" id="585013"/>
    <lineage>
        <taxon>Eukaryota</taxon>
        <taxon>Fungi</taxon>
        <taxon>Dikarya</taxon>
        <taxon>Basidiomycota</taxon>
        <taxon>Agaricomycotina</taxon>
        <taxon>Agaricomycetes</taxon>
        <taxon>Agaricomycetidae</taxon>
        <taxon>Agaricales</taxon>
        <taxon>Marasmiineae</taxon>
        <taxon>Marasmiaceae</taxon>
        <taxon>Marasmius</taxon>
    </lineage>
</organism>